<dbReference type="Proteomes" id="UP000784435">
    <property type="component" value="Unassembled WGS sequence"/>
</dbReference>
<keyword evidence="4" id="KW-0808">Transferase</keyword>
<keyword evidence="13" id="KW-0032">Aminotransferase</keyword>
<dbReference type="InterPro" id="IPR015421">
    <property type="entry name" value="PyrdxlP-dep_Trfase_major"/>
</dbReference>
<dbReference type="PANTHER" id="PTHR43797">
    <property type="entry name" value="HOMOCYSTEINE/CYSTEINE SYNTHASE"/>
    <property type="match status" value="1"/>
</dbReference>
<dbReference type="PIRSF" id="PIRSF001434">
    <property type="entry name" value="CGS"/>
    <property type="match status" value="1"/>
</dbReference>
<name>A0A921MFH2_9MICO</name>
<feature type="modified residue" description="N6-(pyridoxal phosphate)lysine" evidence="10">
    <location>
        <position position="212"/>
    </location>
</feature>
<sequence length="447" mass="46715">MTRSEGPATRQIHAGYTPGEPQNTVTVPVYQSAAYEFESFAAARDTFALTRVGNIYSRNGNPTNAVLERRIAALEGGVGAIAVGSGQAAVAAALLTLIAAAGPGQHHIVASNKLYGGTSDLLGDTLADLGIEVTLVDPLDHGARAGALRETTRAVLLESVGNPVLTIPDLPEIARIAHAADVPVIVDNTMGTPTLHRPIEHGADIVVHSATKYLGGHGIAIAGALVDAGTFDFTARPERWPRLTAPYPRFGGLVFTEAFDGTGGRTPFLVLARSKVVHDLGPTLAPATAAQILVGIETLDLRVQRQTATALQLAQFLAGRPEVARVHHPGLPEHPEHARAQRLFPDGVGGVFAFDLATGADSVETFVDALELFALAANIGDARSLVVHPATMTHSRLNAAGRAEAGIDLTTIRLSVGLEDVADLQADLEQALDAVGAHHFSHDSEGH</sequence>
<dbReference type="InterPro" id="IPR015422">
    <property type="entry name" value="PyrdxlP-dep_Trfase_small"/>
</dbReference>
<dbReference type="Gene3D" id="3.90.1150.10">
    <property type="entry name" value="Aspartate Aminotransferase, domain 1"/>
    <property type="match status" value="1"/>
</dbReference>
<evidence type="ECO:0000256" key="1">
    <source>
        <dbReference type="ARBA" id="ARBA00001933"/>
    </source>
</evidence>
<dbReference type="GO" id="GO:0006535">
    <property type="term" value="P:cysteine biosynthetic process from serine"/>
    <property type="evidence" value="ECO:0007669"/>
    <property type="project" value="TreeGrafter"/>
</dbReference>
<dbReference type="InterPro" id="IPR000277">
    <property type="entry name" value="Cys/Met-Metab_PyrdxlP-dep_enz"/>
</dbReference>
<evidence type="ECO:0000256" key="2">
    <source>
        <dbReference type="ARBA" id="ARBA00009077"/>
    </source>
</evidence>
<keyword evidence="5 10" id="KW-0663">Pyridoxal phosphate</keyword>
<dbReference type="AlphaFoldDB" id="A0A921MFH2"/>
<dbReference type="Pfam" id="PF01053">
    <property type="entry name" value="Cys_Met_Meta_PP"/>
    <property type="match status" value="1"/>
</dbReference>
<organism evidence="13 14">
    <name type="scientific">Brevibacterium senegalense</name>
    <dbReference type="NCBI Taxonomy" id="1033736"/>
    <lineage>
        <taxon>Bacteria</taxon>
        <taxon>Bacillati</taxon>
        <taxon>Actinomycetota</taxon>
        <taxon>Actinomycetes</taxon>
        <taxon>Micrococcales</taxon>
        <taxon>Brevibacteriaceae</taxon>
        <taxon>Brevibacterium</taxon>
    </lineage>
</organism>
<dbReference type="SUPFAM" id="SSF53383">
    <property type="entry name" value="PLP-dependent transferases"/>
    <property type="match status" value="1"/>
</dbReference>
<evidence type="ECO:0000256" key="7">
    <source>
        <dbReference type="ARBA" id="ARBA00047199"/>
    </source>
</evidence>
<proteinExistence type="inferred from homology"/>
<dbReference type="InterPro" id="IPR006235">
    <property type="entry name" value="OAc-hSer/O-AcSer_sulfhydrylase"/>
</dbReference>
<dbReference type="PROSITE" id="PS00868">
    <property type="entry name" value="CYS_MET_METAB_PP"/>
    <property type="match status" value="1"/>
</dbReference>
<comment type="catalytic activity">
    <reaction evidence="9">
        <text>L-methionine + H2O = methanethiol + 2-oxobutanoate + NH4(+)</text>
        <dbReference type="Rhea" id="RHEA:23800"/>
        <dbReference type="ChEBI" id="CHEBI:15377"/>
        <dbReference type="ChEBI" id="CHEBI:16007"/>
        <dbReference type="ChEBI" id="CHEBI:16763"/>
        <dbReference type="ChEBI" id="CHEBI:28938"/>
        <dbReference type="ChEBI" id="CHEBI:57844"/>
        <dbReference type="EC" id="4.4.1.11"/>
    </reaction>
    <physiologicalReaction direction="left-to-right" evidence="9">
        <dbReference type="Rhea" id="RHEA:23801"/>
    </physiologicalReaction>
</comment>
<dbReference type="GO" id="GO:0071269">
    <property type="term" value="P:L-homocysteine biosynthetic process"/>
    <property type="evidence" value="ECO:0007669"/>
    <property type="project" value="TreeGrafter"/>
</dbReference>
<dbReference type="GO" id="GO:0019346">
    <property type="term" value="P:transsulfuration"/>
    <property type="evidence" value="ECO:0007669"/>
    <property type="project" value="InterPro"/>
</dbReference>
<evidence type="ECO:0000256" key="5">
    <source>
        <dbReference type="ARBA" id="ARBA00022898"/>
    </source>
</evidence>
<reference evidence="13" key="2">
    <citation type="submission" date="2021-09" db="EMBL/GenBank/DDBJ databases">
        <authorList>
            <person name="Gilroy R."/>
        </authorList>
    </citation>
    <scope>NUCLEOTIDE SEQUENCE</scope>
    <source>
        <strain evidence="13">ChiGjej5B5-7349</strain>
    </source>
</reference>
<dbReference type="InterPro" id="IPR015424">
    <property type="entry name" value="PyrdxlP-dep_Trfase"/>
</dbReference>
<dbReference type="GO" id="GO:0005737">
    <property type="term" value="C:cytoplasm"/>
    <property type="evidence" value="ECO:0007669"/>
    <property type="project" value="TreeGrafter"/>
</dbReference>
<dbReference type="GO" id="GO:0047982">
    <property type="term" value="F:homocysteine desulfhydrase activity"/>
    <property type="evidence" value="ECO:0007669"/>
    <property type="project" value="UniProtKB-EC"/>
</dbReference>
<evidence type="ECO:0000256" key="6">
    <source>
        <dbReference type="ARBA" id="ARBA00047175"/>
    </source>
</evidence>
<evidence type="ECO:0000256" key="4">
    <source>
        <dbReference type="ARBA" id="ARBA00022679"/>
    </source>
</evidence>
<gene>
    <name evidence="13" type="ORF">K8V08_12325</name>
</gene>
<dbReference type="GO" id="GO:0018826">
    <property type="term" value="F:methionine gamma-lyase activity"/>
    <property type="evidence" value="ECO:0007669"/>
    <property type="project" value="UniProtKB-EC"/>
</dbReference>
<evidence type="ECO:0000256" key="11">
    <source>
        <dbReference type="RuleBase" id="RU362118"/>
    </source>
</evidence>
<protein>
    <recommendedName>
        <fullName evidence="6">homocysteine desulfhydrase</fullName>
        <ecNumber evidence="6">4.4.1.2</ecNumber>
    </recommendedName>
    <alternativeName>
        <fullName evidence="7">Homocysteine desulfhydrase</fullName>
    </alternativeName>
</protein>
<evidence type="ECO:0000313" key="13">
    <source>
        <dbReference type="EMBL" id="HJG81187.1"/>
    </source>
</evidence>
<dbReference type="GO" id="GO:0030170">
    <property type="term" value="F:pyridoxal phosphate binding"/>
    <property type="evidence" value="ECO:0007669"/>
    <property type="project" value="InterPro"/>
</dbReference>
<dbReference type="EC" id="4.4.1.2" evidence="6"/>
<evidence type="ECO:0000313" key="14">
    <source>
        <dbReference type="Proteomes" id="UP000784435"/>
    </source>
</evidence>
<comment type="subunit">
    <text evidence="3">Homotetramer.</text>
</comment>
<dbReference type="PANTHER" id="PTHR43797:SF2">
    <property type="entry name" value="HOMOCYSTEINE_CYSTEINE SYNTHASE"/>
    <property type="match status" value="1"/>
</dbReference>
<reference evidence="13" key="1">
    <citation type="journal article" date="2021" name="PeerJ">
        <title>Extensive microbial diversity within the chicken gut microbiome revealed by metagenomics and culture.</title>
        <authorList>
            <person name="Gilroy R."/>
            <person name="Ravi A."/>
            <person name="Getino M."/>
            <person name="Pursley I."/>
            <person name="Horton D.L."/>
            <person name="Alikhan N.F."/>
            <person name="Baker D."/>
            <person name="Gharbi K."/>
            <person name="Hall N."/>
            <person name="Watson M."/>
            <person name="Adriaenssens E.M."/>
            <person name="Foster-Nyarko E."/>
            <person name="Jarju S."/>
            <person name="Secka A."/>
            <person name="Antonio M."/>
            <person name="Oren A."/>
            <person name="Chaudhuri R.R."/>
            <person name="La Ragione R."/>
            <person name="Hildebrand F."/>
            <person name="Pallen M.J."/>
        </authorList>
    </citation>
    <scope>NUCLEOTIDE SEQUENCE</scope>
    <source>
        <strain evidence="13">ChiGjej5B5-7349</strain>
    </source>
</reference>
<dbReference type="GO" id="GO:0008483">
    <property type="term" value="F:transaminase activity"/>
    <property type="evidence" value="ECO:0007669"/>
    <property type="project" value="UniProtKB-KW"/>
</dbReference>
<comment type="catalytic activity">
    <reaction evidence="8">
        <text>L-homocysteine + H2O = 2-oxobutanoate + hydrogen sulfide + NH4(+) + H(+)</text>
        <dbReference type="Rhea" id="RHEA:14501"/>
        <dbReference type="ChEBI" id="CHEBI:15377"/>
        <dbReference type="ChEBI" id="CHEBI:15378"/>
        <dbReference type="ChEBI" id="CHEBI:16763"/>
        <dbReference type="ChEBI" id="CHEBI:28938"/>
        <dbReference type="ChEBI" id="CHEBI:29919"/>
        <dbReference type="ChEBI" id="CHEBI:58199"/>
        <dbReference type="EC" id="4.4.1.2"/>
    </reaction>
    <physiologicalReaction direction="left-to-right" evidence="8">
        <dbReference type="Rhea" id="RHEA:14502"/>
    </physiologicalReaction>
</comment>
<comment type="similarity">
    <text evidence="2 11">Belongs to the trans-sulfuration enzymes family.</text>
</comment>
<evidence type="ECO:0000256" key="9">
    <source>
        <dbReference type="ARBA" id="ARBA00052699"/>
    </source>
</evidence>
<evidence type="ECO:0000256" key="12">
    <source>
        <dbReference type="SAM" id="MobiDB-lite"/>
    </source>
</evidence>
<feature type="region of interest" description="Disordered" evidence="12">
    <location>
        <begin position="1"/>
        <end position="21"/>
    </location>
</feature>
<evidence type="ECO:0000256" key="8">
    <source>
        <dbReference type="ARBA" id="ARBA00048780"/>
    </source>
</evidence>
<dbReference type="FunFam" id="3.40.640.10:FF:000046">
    <property type="entry name" value="Cystathionine gamma-lyase"/>
    <property type="match status" value="1"/>
</dbReference>
<dbReference type="GO" id="GO:0004124">
    <property type="term" value="F:cysteine synthase activity"/>
    <property type="evidence" value="ECO:0007669"/>
    <property type="project" value="TreeGrafter"/>
</dbReference>
<dbReference type="InterPro" id="IPR054542">
    <property type="entry name" value="Cys_met_metab_PP"/>
</dbReference>
<dbReference type="EMBL" id="DYUK01000275">
    <property type="protein sequence ID" value="HJG81187.1"/>
    <property type="molecule type" value="Genomic_DNA"/>
</dbReference>
<comment type="cofactor">
    <cofactor evidence="1 11">
        <name>pyridoxal 5'-phosphate</name>
        <dbReference type="ChEBI" id="CHEBI:597326"/>
    </cofactor>
</comment>
<dbReference type="Gene3D" id="3.40.640.10">
    <property type="entry name" value="Type I PLP-dependent aspartate aminotransferase-like (Major domain)"/>
    <property type="match status" value="1"/>
</dbReference>
<comment type="caution">
    <text evidence="13">The sequence shown here is derived from an EMBL/GenBank/DDBJ whole genome shotgun (WGS) entry which is preliminary data.</text>
</comment>
<evidence type="ECO:0000256" key="3">
    <source>
        <dbReference type="ARBA" id="ARBA00011881"/>
    </source>
</evidence>
<dbReference type="CDD" id="cd00614">
    <property type="entry name" value="CGS_like"/>
    <property type="match status" value="1"/>
</dbReference>
<accession>A0A921MFH2</accession>
<evidence type="ECO:0000256" key="10">
    <source>
        <dbReference type="PIRSR" id="PIRSR001434-2"/>
    </source>
</evidence>
<dbReference type="GO" id="GO:0003961">
    <property type="term" value="F:O-acetylhomoserine aminocarboxypropyltransferase activity"/>
    <property type="evidence" value="ECO:0007669"/>
    <property type="project" value="TreeGrafter"/>
</dbReference>